<dbReference type="Proteomes" id="UP000011585">
    <property type="component" value="Unassembled WGS sequence"/>
</dbReference>
<evidence type="ECO:0000256" key="1">
    <source>
        <dbReference type="SAM" id="MobiDB-lite"/>
    </source>
</evidence>
<sequence length="67" mass="8318">MVTELGWMYLGGMLVLFFFWVYGIVSFVLDLKNTIIPKTRQYIRGRRRLKEQKEKEEEREERERQLY</sequence>
<feature type="region of interest" description="Disordered" evidence="1">
    <location>
        <begin position="48"/>
        <end position="67"/>
    </location>
</feature>
<dbReference type="AlphaFoldDB" id="E4NQP8"/>
<evidence type="ECO:0000313" key="5">
    <source>
        <dbReference type="Proteomes" id="UP000006663"/>
    </source>
</evidence>
<reference evidence="4 6" key="2">
    <citation type="journal article" date="2014" name="PLoS Genet.">
        <title>Phylogenetically driven sequencing of extremely halophilic archaea reveals strategies for static and dynamic osmo-response.</title>
        <authorList>
            <person name="Becker E.A."/>
            <person name="Seitzer P.M."/>
            <person name="Tritt A."/>
            <person name="Larsen D."/>
            <person name="Krusor M."/>
            <person name="Yao A.I."/>
            <person name="Wu D."/>
            <person name="Madern D."/>
            <person name="Eisen J.A."/>
            <person name="Darling A.E."/>
            <person name="Facciotti M.T."/>
        </authorList>
    </citation>
    <scope>NUCLEOTIDE SEQUENCE [LARGE SCALE GENOMIC DNA]</scope>
    <source>
        <strain evidence="4 6">DSM 11551</strain>
    </source>
</reference>
<gene>
    <name evidence="3" type="ordered locus">Hbor_11460</name>
    <name evidence="4" type="ORF">C499_03228</name>
</gene>
<evidence type="ECO:0000313" key="4">
    <source>
        <dbReference type="EMBL" id="ELY30245.1"/>
    </source>
</evidence>
<keyword evidence="2" id="KW-0472">Membrane</keyword>
<dbReference type="Proteomes" id="UP000006663">
    <property type="component" value="Chromosome"/>
</dbReference>
<feature type="transmembrane region" description="Helical" evidence="2">
    <location>
        <begin position="6"/>
        <end position="29"/>
    </location>
</feature>
<dbReference type="EMBL" id="AOHT01000010">
    <property type="protein sequence ID" value="ELY30245.1"/>
    <property type="molecule type" value="Genomic_DNA"/>
</dbReference>
<keyword evidence="2" id="KW-0812">Transmembrane</keyword>
<dbReference type="RefSeq" id="WP_006053961.1">
    <property type="nucleotide sequence ID" value="NC_014729.1"/>
</dbReference>
<organism evidence="3 5">
    <name type="scientific">Halogeometricum borinquense (strain ATCC 700274 / DSM 11551 / JCM 10706 / KCTC 4070 / PR3)</name>
    <dbReference type="NCBI Taxonomy" id="469382"/>
    <lineage>
        <taxon>Archaea</taxon>
        <taxon>Methanobacteriati</taxon>
        <taxon>Methanobacteriota</taxon>
        <taxon>Stenosarchaea group</taxon>
        <taxon>Halobacteria</taxon>
        <taxon>Halobacteriales</taxon>
        <taxon>Haloferacaceae</taxon>
        <taxon>Halogeometricum</taxon>
    </lineage>
</organism>
<dbReference type="Pfam" id="PF26027">
    <property type="entry name" value="DUF8005"/>
    <property type="match status" value="1"/>
</dbReference>
<dbReference type="EMBL" id="CP001690">
    <property type="protein sequence ID" value="ADQ66736.1"/>
    <property type="molecule type" value="Genomic_DNA"/>
</dbReference>
<dbReference type="STRING" id="469382.Hbor_11460"/>
<dbReference type="KEGG" id="hbo:Hbor_11460"/>
<keyword evidence="5" id="KW-1185">Reference proteome</keyword>
<protein>
    <submittedName>
        <fullName evidence="3">Uncharacterized protein</fullName>
    </submittedName>
</protein>
<keyword evidence="2" id="KW-1133">Transmembrane helix</keyword>
<name>E4NQP8_HALBP</name>
<dbReference type="GeneID" id="9992965"/>
<evidence type="ECO:0000313" key="3">
    <source>
        <dbReference type="EMBL" id="ADQ66736.1"/>
    </source>
</evidence>
<accession>E4NQP8</accession>
<feature type="compositionally biased region" description="Basic and acidic residues" evidence="1">
    <location>
        <begin position="51"/>
        <end position="67"/>
    </location>
</feature>
<dbReference type="PATRIC" id="fig|469382.19.peg.637"/>
<reference evidence="3 5" key="1">
    <citation type="journal article" date="2009" name="Stand. Genomic Sci.">
        <title>Complete genome sequence of Halogeometricum borinquense type strain (PR3).</title>
        <authorList>
            <person name="Malfatti S."/>
            <person name="Tindall B.J."/>
            <person name="Schneider S."/>
            <person name="Fahnrich R."/>
            <person name="Lapidus A."/>
            <person name="Labuttii K."/>
            <person name="Copeland A."/>
            <person name="Glavina Del Rio T."/>
            <person name="Nolan M."/>
            <person name="Chen F."/>
            <person name="Lucas S."/>
            <person name="Tice H."/>
            <person name="Cheng J.F."/>
            <person name="Bruce D."/>
            <person name="Goodwin L."/>
            <person name="Pitluck S."/>
            <person name="Anderson I."/>
            <person name="Pati A."/>
            <person name="Ivanova N."/>
            <person name="Mavromatis K."/>
            <person name="Chen A."/>
            <person name="Palaniappan K."/>
            <person name="D'haeseleer P."/>
            <person name="Goker M."/>
            <person name="Bristow J."/>
            <person name="Eisen J.A."/>
            <person name="Markowitz V."/>
            <person name="Hugenholtz P."/>
            <person name="Kyrpides N.C."/>
            <person name="Klenk H.P."/>
            <person name="Chain P."/>
        </authorList>
    </citation>
    <scope>NUCLEOTIDE SEQUENCE [LARGE SCALE GENOMIC DNA]</scope>
    <source>
        <strain evidence="5">ATCC 700274 / DSM 11551 / JCM 10706 / KCTC 4070 / PR3</strain>
        <strain evidence="3">PR 3</strain>
    </source>
</reference>
<dbReference type="InterPro" id="IPR058318">
    <property type="entry name" value="DUF8005"/>
</dbReference>
<evidence type="ECO:0000256" key="2">
    <source>
        <dbReference type="SAM" id="Phobius"/>
    </source>
</evidence>
<proteinExistence type="predicted"/>
<dbReference type="eggNOG" id="arCOG09053">
    <property type="taxonomic scope" value="Archaea"/>
</dbReference>
<dbReference type="HOGENOM" id="CLU_2802371_0_0_2"/>
<evidence type="ECO:0000313" key="6">
    <source>
        <dbReference type="Proteomes" id="UP000011585"/>
    </source>
</evidence>
<dbReference type="OrthoDB" id="157285at2157"/>